<gene>
    <name evidence="2" type="ORF">SAMN04488035_1305</name>
</gene>
<name>A0A1I2FFV2_9MICO</name>
<accession>A0A1I2FFV2</accession>
<proteinExistence type="predicted"/>
<keyword evidence="3" id="KW-1185">Reference proteome</keyword>
<evidence type="ECO:0008006" key="4">
    <source>
        <dbReference type="Google" id="ProtNLM"/>
    </source>
</evidence>
<feature type="region of interest" description="Disordered" evidence="1">
    <location>
        <begin position="24"/>
        <end position="58"/>
    </location>
</feature>
<dbReference type="AlphaFoldDB" id="A0A1I2FFV2"/>
<evidence type="ECO:0000313" key="2">
    <source>
        <dbReference type="EMBL" id="SFF04282.1"/>
    </source>
</evidence>
<evidence type="ECO:0000256" key="1">
    <source>
        <dbReference type="SAM" id="MobiDB-lite"/>
    </source>
</evidence>
<organism evidence="2 3">
    <name type="scientific">Flavimobilis marinus</name>
    <dbReference type="NCBI Taxonomy" id="285351"/>
    <lineage>
        <taxon>Bacteria</taxon>
        <taxon>Bacillati</taxon>
        <taxon>Actinomycetota</taxon>
        <taxon>Actinomycetes</taxon>
        <taxon>Micrococcales</taxon>
        <taxon>Jonesiaceae</taxon>
        <taxon>Flavimobilis</taxon>
    </lineage>
</organism>
<protein>
    <recommendedName>
        <fullName evidence="4">Lipoprotein</fullName>
    </recommendedName>
</protein>
<dbReference type="EMBL" id="FONZ01000002">
    <property type="protein sequence ID" value="SFF04282.1"/>
    <property type="molecule type" value="Genomic_DNA"/>
</dbReference>
<feature type="compositionally biased region" description="Low complexity" evidence="1">
    <location>
        <begin position="24"/>
        <end position="39"/>
    </location>
</feature>
<dbReference type="PROSITE" id="PS51257">
    <property type="entry name" value="PROKAR_LIPOPROTEIN"/>
    <property type="match status" value="1"/>
</dbReference>
<evidence type="ECO:0000313" key="3">
    <source>
        <dbReference type="Proteomes" id="UP000198520"/>
    </source>
</evidence>
<sequence>MNPRTLVATGAILAALTGCSGGTTDAPAAPGGTAETTAGVPSTTGAPVDSDTGADACPDQKIEDTAEIERFVTIGEVTAGDDEGADFYGKEWRHYVPVTMTNPLDVTCAIGVLLVADGSDGSQVTDGGTFVLAPGASTDVQLLDLENSFEFTADTQDAPATEEITVSAPYVRSAPVYDYYDADFTFGEITGEPGAELLPVTITKKAVKPGVPEAVGAIRFDDFDIQGIDADGTVVATFQAIKSVAIEVGETTTFELPATTAAARNTDFRAYHPASVLDDIVEYRAVRYQPKVMEE</sequence>
<dbReference type="STRING" id="285351.SAMN04488035_1305"/>
<dbReference type="Proteomes" id="UP000198520">
    <property type="component" value="Unassembled WGS sequence"/>
</dbReference>
<reference evidence="3" key="1">
    <citation type="submission" date="2016-10" db="EMBL/GenBank/DDBJ databases">
        <authorList>
            <person name="Varghese N."/>
            <person name="Submissions S."/>
        </authorList>
    </citation>
    <scope>NUCLEOTIDE SEQUENCE [LARGE SCALE GENOMIC DNA]</scope>
    <source>
        <strain evidence="3">DSM 19083</strain>
    </source>
</reference>